<keyword evidence="1 2" id="KW-0808">Transferase</keyword>
<dbReference type="Pfam" id="PF02515">
    <property type="entry name" value="CoA_transf_3"/>
    <property type="match status" value="1"/>
</dbReference>
<accession>A0AA49JY29</accession>
<evidence type="ECO:0000256" key="1">
    <source>
        <dbReference type="ARBA" id="ARBA00022679"/>
    </source>
</evidence>
<dbReference type="InterPro" id="IPR050483">
    <property type="entry name" value="CoA-transferase_III_domain"/>
</dbReference>
<dbReference type="EMBL" id="CP130612">
    <property type="protein sequence ID" value="WKW11012.1"/>
    <property type="molecule type" value="Genomic_DNA"/>
</dbReference>
<name>A0AA49JSB9_9BACT</name>
<proteinExistence type="predicted"/>
<evidence type="ECO:0000313" key="4">
    <source>
        <dbReference type="Proteomes" id="UP001229955"/>
    </source>
</evidence>
<dbReference type="Proteomes" id="UP001229955">
    <property type="component" value="Chromosome"/>
</dbReference>
<dbReference type="KEGG" id="pspc:Strain318_000246"/>
<accession>A0AA49JSB9</accession>
<dbReference type="InterPro" id="IPR023606">
    <property type="entry name" value="CoA-Trfase_III_dom_1_sf"/>
</dbReference>
<keyword evidence="4" id="KW-1185">Reference proteome</keyword>
<dbReference type="RefSeq" id="WP_367886717.1">
    <property type="nucleotide sequence ID" value="NZ_CP130612.1"/>
</dbReference>
<dbReference type="Gene3D" id="3.40.50.10540">
    <property type="entry name" value="Crotonobetainyl-coa:carnitine coa-transferase, domain 1"/>
    <property type="match status" value="1"/>
</dbReference>
<dbReference type="PANTHER" id="PTHR48207">
    <property type="entry name" value="SUCCINATE--HYDROXYMETHYLGLUTARATE COA-TRANSFERASE"/>
    <property type="match status" value="1"/>
</dbReference>
<dbReference type="PANTHER" id="PTHR48207:SF3">
    <property type="entry name" value="SUCCINATE--HYDROXYMETHYLGLUTARATE COA-TRANSFERASE"/>
    <property type="match status" value="1"/>
</dbReference>
<protein>
    <submittedName>
        <fullName evidence="2">CoA transferase</fullName>
    </submittedName>
</protein>
<dbReference type="InterPro" id="IPR044855">
    <property type="entry name" value="CoA-Trfase_III_dom3_sf"/>
</dbReference>
<dbReference type="Gene3D" id="3.30.1540.10">
    <property type="entry name" value="formyl-coa transferase, domain 3"/>
    <property type="match status" value="1"/>
</dbReference>
<dbReference type="GO" id="GO:0008410">
    <property type="term" value="F:CoA-transferase activity"/>
    <property type="evidence" value="ECO:0007669"/>
    <property type="project" value="TreeGrafter"/>
</dbReference>
<dbReference type="InterPro" id="IPR003673">
    <property type="entry name" value="CoA-Trfase_fam_III"/>
</dbReference>
<dbReference type="AlphaFoldDB" id="A0AA49JSB9"/>
<evidence type="ECO:0000313" key="3">
    <source>
        <dbReference type="EMBL" id="WKW13922.1"/>
    </source>
</evidence>
<organism evidence="2">
    <name type="scientific">Pseudogemmatithrix spongiicola</name>
    <dbReference type="NCBI Taxonomy" id="3062599"/>
    <lineage>
        <taxon>Bacteria</taxon>
        <taxon>Pseudomonadati</taxon>
        <taxon>Gemmatimonadota</taxon>
        <taxon>Gemmatimonadia</taxon>
        <taxon>Gemmatimonadales</taxon>
        <taxon>Gemmatimonadaceae</taxon>
        <taxon>Pseudogemmatithrix</taxon>
    </lineage>
</organism>
<dbReference type="EMBL" id="CP130613">
    <property type="protein sequence ID" value="WKW13922.1"/>
    <property type="molecule type" value="Genomic_DNA"/>
</dbReference>
<gene>
    <name evidence="2" type="ORF">Strain138_000246</name>
    <name evidence="3" type="ORF">Strain318_000246</name>
</gene>
<evidence type="ECO:0000313" key="2">
    <source>
        <dbReference type="EMBL" id="WKW11012.1"/>
    </source>
</evidence>
<reference evidence="2" key="1">
    <citation type="submission" date="2023-07" db="EMBL/GenBank/DDBJ databases">
        <authorList>
            <person name="Haufschild T."/>
            <person name="Kallscheuer N."/>
            <person name="Hammer J."/>
            <person name="Kohn T."/>
            <person name="Kabuu M."/>
            <person name="Jogler M."/>
            <person name="Wohfarth N."/>
            <person name="Heuer A."/>
            <person name="Rohde M."/>
            <person name="van Teeseling M.C.F."/>
            <person name="Jogler C."/>
        </authorList>
    </citation>
    <scope>NUCLEOTIDE SEQUENCE</scope>
    <source>
        <strain evidence="2">Strain 138</strain>
        <strain evidence="3">Strain 318</strain>
    </source>
</reference>
<sequence>MPPLPLEGIRILDLSRVLAGPLASMILGDLGADIVKIERPGLGDDTRGWGPPFDARGESAYYLSVNRNKLSVAADLSRAADRELLASLIAGADVVLENFRPGTLERHGLGVREMLAAHPRLLWCTITGFGLESPRPGYDFVVQAESGWMAITGEADGAPMKVGVALADVLAGKDAAIQILAALAGGRRGSRHVSVSLLHSATAALVNVAQNALVTGRDATRWGNAHPNLVPYQCFDAADRPLVIAVGNDAQWLACARALGLEALATDVSLATNAGRVRDRDRLVAALAARVRTAPAAQWIAALEEAGVPCGVVKPVLEALRKVEASPLTGVAPMAPGAVRLPPPRLDEHGTLVRAEGWGAFAVARR</sequence>
<dbReference type="SUPFAM" id="SSF89796">
    <property type="entry name" value="CoA-transferase family III (CaiB/BaiF)"/>
    <property type="match status" value="1"/>
</dbReference>